<dbReference type="PANTHER" id="PTHR43539">
    <property type="entry name" value="FLAVIN-BINDING MONOOXYGENASE-LIKE PROTEIN (AFU_ORTHOLOGUE AFUA_4G09220)"/>
    <property type="match status" value="1"/>
</dbReference>
<dbReference type="GO" id="GO:0004497">
    <property type="term" value="F:monooxygenase activity"/>
    <property type="evidence" value="ECO:0007669"/>
    <property type="project" value="TreeGrafter"/>
</dbReference>
<dbReference type="RefSeq" id="WP_162444779.1">
    <property type="nucleotide sequence ID" value="NZ_CP048222.1"/>
</dbReference>
<dbReference type="SUPFAM" id="SSF51905">
    <property type="entry name" value="FAD/NAD(P)-binding domain"/>
    <property type="match status" value="1"/>
</dbReference>
<evidence type="ECO:0000313" key="2">
    <source>
        <dbReference type="EMBL" id="QHT68774.1"/>
    </source>
</evidence>
<name>A0A6C0GLT3_9BACT</name>
<evidence type="ECO:0000313" key="3">
    <source>
        <dbReference type="Proteomes" id="UP000480178"/>
    </source>
</evidence>
<dbReference type="EMBL" id="CP048222">
    <property type="protein sequence ID" value="QHT68774.1"/>
    <property type="molecule type" value="Genomic_DNA"/>
</dbReference>
<dbReference type="GO" id="GO:0050660">
    <property type="term" value="F:flavin adenine dinucleotide binding"/>
    <property type="evidence" value="ECO:0007669"/>
    <property type="project" value="TreeGrafter"/>
</dbReference>
<dbReference type="Pfam" id="PF13738">
    <property type="entry name" value="Pyr_redox_3"/>
    <property type="match status" value="1"/>
</dbReference>
<dbReference type="Gene3D" id="3.50.50.60">
    <property type="entry name" value="FAD/NAD(P)-binding domain"/>
    <property type="match status" value="1"/>
</dbReference>
<dbReference type="Proteomes" id="UP000480178">
    <property type="component" value="Chromosome"/>
</dbReference>
<organism evidence="2 3">
    <name type="scientific">Rhodocytophaga rosea</name>
    <dbReference type="NCBI Taxonomy" id="2704465"/>
    <lineage>
        <taxon>Bacteria</taxon>
        <taxon>Pseudomonadati</taxon>
        <taxon>Bacteroidota</taxon>
        <taxon>Cytophagia</taxon>
        <taxon>Cytophagales</taxon>
        <taxon>Rhodocytophagaceae</taxon>
        <taxon>Rhodocytophaga</taxon>
    </lineage>
</organism>
<evidence type="ECO:0000256" key="1">
    <source>
        <dbReference type="ARBA" id="ARBA00023002"/>
    </source>
</evidence>
<protein>
    <submittedName>
        <fullName evidence="2">NAD(P)-binding domain-containing protein</fullName>
    </submittedName>
</protein>
<dbReference type="PRINTS" id="PR00411">
    <property type="entry name" value="PNDRDTASEI"/>
</dbReference>
<proteinExistence type="predicted"/>
<dbReference type="KEGG" id="rhoz:GXP67_20035"/>
<accession>A0A6C0GLT3</accession>
<reference evidence="2 3" key="1">
    <citation type="submission" date="2020-01" db="EMBL/GenBank/DDBJ databases">
        <authorList>
            <person name="Kim M.K."/>
        </authorList>
    </citation>
    <scope>NUCLEOTIDE SEQUENCE [LARGE SCALE GENOMIC DNA]</scope>
    <source>
        <strain evidence="2 3">172606-1</strain>
    </source>
</reference>
<dbReference type="PANTHER" id="PTHR43539:SF78">
    <property type="entry name" value="FLAVIN-CONTAINING MONOOXYGENASE"/>
    <property type="match status" value="1"/>
</dbReference>
<keyword evidence="1" id="KW-0560">Oxidoreductase</keyword>
<gene>
    <name evidence="2" type="ORF">GXP67_20035</name>
</gene>
<dbReference type="AlphaFoldDB" id="A0A6C0GLT3"/>
<dbReference type="InterPro" id="IPR036188">
    <property type="entry name" value="FAD/NAD-bd_sf"/>
</dbReference>
<sequence>MNTTRVEVIIVGAGHAGLSASYLLKKAGLSHVVFERGKTGESWRSQRWNSFVLNTANKLNVLPGASIPEKNADGFSTAKEFVTSLEEYVSTFQLPVVENATVLAIEKSADSTLFQVTVSENNRLRKYESGQVIIASGAASETTIPELSKGISPTIKQLHAGEYRHPGQFPEGAVLVVGSAQSGCQITQDLADAGRKVYLSTSKVARLPRRYRGRDILDWLIDAKFFDVRAEDITDPAQLHMKAPQLTGVGEGKHTISLQALAKKGITILGKIESISENTVSLVSNASSHIQFADGFSAHVKGMIDEVIAKHQLPVPAAEKDEADAPDTDTSSASLLTTLNLEENNIGTIIWATGFGCNFQYIKLPILDKNGHPKHYNGISEVNGLYFLGLPWLRFRKSGLIYGIHEDAAFITGEVLQFTQKQIPHLVS</sequence>
<dbReference type="InterPro" id="IPR050982">
    <property type="entry name" value="Auxin_biosynth/cation_transpt"/>
</dbReference>
<keyword evidence="3" id="KW-1185">Reference proteome</keyword>